<evidence type="ECO:0000256" key="6">
    <source>
        <dbReference type="ARBA" id="ARBA00023118"/>
    </source>
</evidence>
<gene>
    <name evidence="10" type="ORF">BamIOP4010DRAFT_0364</name>
</gene>
<sequence>MALGCALASSMSGASEFSRKWVTVLNAIAGFLVAINGALLAFVWTGAKLPDSTLHWLKAFVYVASGLALISLLLAVSVVFPRIKLETKPSVEPVTLTSSGRCSQ</sequence>
<dbReference type="InterPro" id="IPR043760">
    <property type="entry name" value="PycTM_dom"/>
</dbReference>
<evidence type="ECO:0000256" key="2">
    <source>
        <dbReference type="ARBA" id="ARBA00022475"/>
    </source>
</evidence>
<evidence type="ECO:0000256" key="4">
    <source>
        <dbReference type="ARBA" id="ARBA00022741"/>
    </source>
</evidence>
<dbReference type="EMBL" id="ABLC01000003">
    <property type="protein sequence ID" value="EDT06062.1"/>
    <property type="molecule type" value="Genomic_DNA"/>
</dbReference>
<evidence type="ECO:0000256" key="8">
    <source>
        <dbReference type="SAM" id="Phobius"/>
    </source>
</evidence>
<evidence type="ECO:0000313" key="10">
    <source>
        <dbReference type="EMBL" id="EDT06062.1"/>
    </source>
</evidence>
<keyword evidence="6" id="KW-0051">Antiviral defense</keyword>
<dbReference type="Proteomes" id="UP000005463">
    <property type="component" value="Unassembled WGS sequence"/>
</dbReference>
<keyword evidence="7 8" id="KW-0472">Membrane</keyword>
<evidence type="ECO:0000256" key="3">
    <source>
        <dbReference type="ARBA" id="ARBA00022692"/>
    </source>
</evidence>
<feature type="transmembrane region" description="Helical" evidence="8">
    <location>
        <begin position="59"/>
        <end position="80"/>
    </location>
</feature>
<keyword evidence="4" id="KW-0547">Nucleotide-binding</keyword>
<feature type="transmembrane region" description="Helical" evidence="8">
    <location>
        <begin position="24"/>
        <end position="47"/>
    </location>
</feature>
<evidence type="ECO:0000313" key="11">
    <source>
        <dbReference type="Proteomes" id="UP000005463"/>
    </source>
</evidence>
<keyword evidence="2" id="KW-1003">Cell membrane</keyword>
<evidence type="ECO:0000256" key="5">
    <source>
        <dbReference type="ARBA" id="ARBA00022989"/>
    </source>
</evidence>
<comment type="subcellular location">
    <subcellularLocation>
        <location evidence="1">Cell membrane</location>
    </subcellularLocation>
</comment>
<dbReference type="AlphaFoldDB" id="B1F8K5"/>
<keyword evidence="5 8" id="KW-1133">Transmembrane helix</keyword>
<keyword evidence="3 8" id="KW-0812">Transmembrane</keyword>
<evidence type="ECO:0000259" key="9">
    <source>
        <dbReference type="Pfam" id="PF18967"/>
    </source>
</evidence>
<accession>B1F8K5</accession>
<protein>
    <recommendedName>
        <fullName evidence="9">Pycsar effector protein domain-containing protein</fullName>
    </recommendedName>
</protein>
<evidence type="ECO:0000256" key="7">
    <source>
        <dbReference type="ARBA" id="ARBA00023136"/>
    </source>
</evidence>
<dbReference type="Pfam" id="PF18967">
    <property type="entry name" value="PycTM"/>
    <property type="match status" value="1"/>
</dbReference>
<reference evidence="10 11" key="1">
    <citation type="submission" date="2008-03" db="EMBL/GenBank/DDBJ databases">
        <title>Sequencing of the draft genome and assembly of Burkholderia ambifaria IOP40-10.</title>
        <authorList>
            <consortium name="US DOE Joint Genome Institute (JGI-PGF)"/>
            <person name="Copeland A."/>
            <person name="Lucas S."/>
            <person name="Lapidus A."/>
            <person name="Glavina del Rio T."/>
            <person name="Dalin E."/>
            <person name="Tice H."/>
            <person name="Bruce D."/>
            <person name="Goodwin L."/>
            <person name="Pitluck S."/>
            <person name="Larimer F."/>
            <person name="Land M.L."/>
            <person name="Hauser L."/>
            <person name="Tiedje J."/>
            <person name="Richardson P."/>
        </authorList>
    </citation>
    <scope>NUCLEOTIDE SEQUENCE [LARGE SCALE GENOMIC DNA]</scope>
    <source>
        <strain evidence="10 11">IOP40-10</strain>
    </source>
</reference>
<name>B1F8K5_9BURK</name>
<feature type="domain" description="Pycsar effector protein" evidence="9">
    <location>
        <begin position="19"/>
        <end position="86"/>
    </location>
</feature>
<proteinExistence type="predicted"/>
<organism evidence="10 11">
    <name type="scientific">Burkholderia ambifaria IOP40-10</name>
    <dbReference type="NCBI Taxonomy" id="396596"/>
    <lineage>
        <taxon>Bacteria</taxon>
        <taxon>Pseudomonadati</taxon>
        <taxon>Pseudomonadota</taxon>
        <taxon>Betaproteobacteria</taxon>
        <taxon>Burkholderiales</taxon>
        <taxon>Burkholderiaceae</taxon>
        <taxon>Burkholderia</taxon>
        <taxon>Burkholderia cepacia complex</taxon>
    </lineage>
</organism>
<comment type="caution">
    <text evidence="10">The sequence shown here is derived from an EMBL/GenBank/DDBJ whole genome shotgun (WGS) entry which is preliminary data.</text>
</comment>
<evidence type="ECO:0000256" key="1">
    <source>
        <dbReference type="ARBA" id="ARBA00004236"/>
    </source>
</evidence>
<dbReference type="PATRIC" id="fig|396596.7.peg.7606"/>